<dbReference type="InterPro" id="IPR052519">
    <property type="entry name" value="Euk-type_GlcNAc_Kinase"/>
</dbReference>
<dbReference type="Gene3D" id="3.30.420.40">
    <property type="match status" value="2"/>
</dbReference>
<keyword evidence="2" id="KW-0808">Transferase</keyword>
<dbReference type="Proteomes" id="UP000467428">
    <property type="component" value="Chromosome"/>
</dbReference>
<reference evidence="2 3" key="1">
    <citation type="journal article" date="2019" name="Emerg. Microbes Infect.">
        <title>Comprehensive subspecies identification of 175 nontuberculous mycobacteria species based on 7547 genomic profiles.</title>
        <authorList>
            <person name="Matsumoto Y."/>
            <person name="Kinjo T."/>
            <person name="Motooka D."/>
            <person name="Nabeya D."/>
            <person name="Jung N."/>
            <person name="Uechi K."/>
            <person name="Horii T."/>
            <person name="Iida T."/>
            <person name="Fujita J."/>
            <person name="Nakamura S."/>
        </authorList>
    </citation>
    <scope>NUCLEOTIDE SEQUENCE [LARGE SCALE GENOMIC DNA]</scope>
    <source>
        <strain evidence="2 3">JCM 18538</strain>
    </source>
</reference>
<dbReference type="RefSeq" id="WP_163920275.1">
    <property type="nucleotide sequence ID" value="NZ_AP022593.1"/>
</dbReference>
<evidence type="ECO:0000313" key="2">
    <source>
        <dbReference type="EMBL" id="BBY50667.1"/>
    </source>
</evidence>
<protein>
    <submittedName>
        <fullName evidence="2">N-acetylglucosamine kinase</fullName>
    </submittedName>
</protein>
<dbReference type="CDD" id="cd24007">
    <property type="entry name" value="ASKHA_NBD_eukNAGK-like"/>
    <property type="match status" value="1"/>
</dbReference>
<gene>
    <name evidence="2" type="ORF">MARA_41350</name>
</gene>
<dbReference type="InterPro" id="IPR043129">
    <property type="entry name" value="ATPase_NBD"/>
</dbReference>
<proteinExistence type="predicted"/>
<dbReference type="PANTHER" id="PTHR43190">
    <property type="entry name" value="N-ACETYL-D-GLUCOSAMINE KINASE"/>
    <property type="match status" value="1"/>
</dbReference>
<organism evidence="2 3">
    <name type="scientific">Mycolicibacterium arabiense</name>
    <dbReference type="NCBI Taxonomy" id="1286181"/>
    <lineage>
        <taxon>Bacteria</taxon>
        <taxon>Bacillati</taxon>
        <taxon>Actinomycetota</taxon>
        <taxon>Actinomycetes</taxon>
        <taxon>Mycobacteriales</taxon>
        <taxon>Mycobacteriaceae</taxon>
        <taxon>Mycolicibacterium</taxon>
    </lineage>
</organism>
<dbReference type="KEGG" id="marz:MARA_41350"/>
<dbReference type="EMBL" id="AP022593">
    <property type="protein sequence ID" value="BBY50667.1"/>
    <property type="molecule type" value="Genomic_DNA"/>
</dbReference>
<dbReference type="Pfam" id="PF01869">
    <property type="entry name" value="BcrAD_BadFG"/>
    <property type="match status" value="1"/>
</dbReference>
<sequence>MARYLGVDGGGSKTAFAIIDDSGQVLGRANTATSYYFSEGFDVVERRLREGVDAVCEIAGVQASDVDAAFFGIPGYGESSADLARLDAVPAAILGHDRYTCDNDMVCGWAGSLAGEDGINVISGTGSMTYGERAGVGRRVGGWGELFGDEGSAYWVAAQGLNAFSRASDGRAARGALYQAMRQRLDVTSDLDAVSLVIDTWHGNRSAIADLAKVVSASAADDPVADGILVAAVDELVGLIETTRVLVGFIDDDLVPVSYSGGMFTGERYLGLFRDALERLPAKYDLRRPVLDPALGAALYAAKKSGHPLTPEALAALATQ</sequence>
<dbReference type="SUPFAM" id="SSF53067">
    <property type="entry name" value="Actin-like ATPase domain"/>
    <property type="match status" value="2"/>
</dbReference>
<feature type="domain" description="ATPase BadF/BadG/BcrA/BcrD type" evidence="1">
    <location>
        <begin position="5"/>
        <end position="301"/>
    </location>
</feature>
<evidence type="ECO:0000259" key="1">
    <source>
        <dbReference type="Pfam" id="PF01869"/>
    </source>
</evidence>
<keyword evidence="2" id="KW-0418">Kinase</keyword>
<accession>A0A7I7S1E9</accession>
<dbReference type="AlphaFoldDB" id="A0A7I7S1E9"/>
<dbReference type="PANTHER" id="PTHR43190:SF3">
    <property type="entry name" value="N-ACETYL-D-GLUCOSAMINE KINASE"/>
    <property type="match status" value="1"/>
</dbReference>
<geneLocation type="plasmid" evidence="3">
    <name>pjcm18538 dna</name>
</geneLocation>
<dbReference type="InterPro" id="IPR002731">
    <property type="entry name" value="ATPase_BadF"/>
</dbReference>
<dbReference type="GO" id="GO:0016301">
    <property type="term" value="F:kinase activity"/>
    <property type="evidence" value="ECO:0007669"/>
    <property type="project" value="UniProtKB-KW"/>
</dbReference>
<name>A0A7I7S1E9_9MYCO</name>
<evidence type="ECO:0000313" key="3">
    <source>
        <dbReference type="Proteomes" id="UP000467428"/>
    </source>
</evidence>
<keyword evidence="3" id="KW-1185">Reference proteome</keyword>